<dbReference type="PANTHER" id="PTHR46890">
    <property type="entry name" value="NON-LTR RETROLELEMENT REVERSE TRANSCRIPTASE-LIKE PROTEIN-RELATED"/>
    <property type="match status" value="1"/>
</dbReference>
<gene>
    <name evidence="2" type="ORF">E1A91_D05G212600v1</name>
</gene>
<evidence type="ECO:0000256" key="1">
    <source>
        <dbReference type="SAM" id="Phobius"/>
    </source>
</evidence>
<reference evidence="2 3" key="1">
    <citation type="submission" date="2019-07" db="EMBL/GenBank/DDBJ databases">
        <title>WGS assembly of Gossypium mustelinum.</title>
        <authorList>
            <person name="Chen Z.J."/>
            <person name="Sreedasyam A."/>
            <person name="Ando A."/>
            <person name="Song Q."/>
            <person name="De L."/>
            <person name="Hulse-Kemp A."/>
            <person name="Ding M."/>
            <person name="Ye W."/>
            <person name="Kirkbride R."/>
            <person name="Jenkins J."/>
            <person name="Plott C."/>
            <person name="Lovell J."/>
            <person name="Lin Y.-M."/>
            <person name="Vaughn R."/>
            <person name="Liu B."/>
            <person name="Li W."/>
            <person name="Simpson S."/>
            <person name="Scheffler B."/>
            <person name="Saski C."/>
            <person name="Grover C."/>
            <person name="Hu G."/>
            <person name="Conover J."/>
            <person name="Carlson J."/>
            <person name="Shu S."/>
            <person name="Boston L."/>
            <person name="Williams M."/>
            <person name="Peterson D."/>
            <person name="Mcgee K."/>
            <person name="Jones D."/>
            <person name="Wendel J."/>
            <person name="Stelly D."/>
            <person name="Grimwood J."/>
            <person name="Schmutz J."/>
        </authorList>
    </citation>
    <scope>NUCLEOTIDE SEQUENCE [LARGE SCALE GENOMIC DNA]</scope>
    <source>
        <strain evidence="2">1408120.09</strain>
    </source>
</reference>
<feature type="transmembrane region" description="Helical" evidence="1">
    <location>
        <begin position="36"/>
        <end position="54"/>
    </location>
</feature>
<organism evidence="2 3">
    <name type="scientific">Gossypium mustelinum</name>
    <name type="common">Cotton</name>
    <name type="synonym">Gossypium caicoense</name>
    <dbReference type="NCBI Taxonomy" id="34275"/>
    <lineage>
        <taxon>Eukaryota</taxon>
        <taxon>Viridiplantae</taxon>
        <taxon>Streptophyta</taxon>
        <taxon>Embryophyta</taxon>
        <taxon>Tracheophyta</taxon>
        <taxon>Spermatophyta</taxon>
        <taxon>Magnoliopsida</taxon>
        <taxon>eudicotyledons</taxon>
        <taxon>Gunneridae</taxon>
        <taxon>Pentapetalae</taxon>
        <taxon>rosids</taxon>
        <taxon>malvids</taxon>
        <taxon>Malvales</taxon>
        <taxon>Malvaceae</taxon>
        <taxon>Malvoideae</taxon>
        <taxon>Gossypium</taxon>
    </lineage>
</organism>
<dbReference type="PANTHER" id="PTHR46890:SF48">
    <property type="entry name" value="RNA-DIRECTED DNA POLYMERASE"/>
    <property type="match status" value="1"/>
</dbReference>
<dbReference type="InterPro" id="IPR052343">
    <property type="entry name" value="Retrotransposon-Effector_Assoc"/>
</dbReference>
<feature type="transmembrane region" description="Helical" evidence="1">
    <location>
        <begin position="74"/>
        <end position="95"/>
    </location>
</feature>
<evidence type="ECO:0000313" key="3">
    <source>
        <dbReference type="Proteomes" id="UP000323597"/>
    </source>
</evidence>
<keyword evidence="1" id="KW-1133">Transmembrane helix</keyword>
<keyword evidence="1" id="KW-0472">Membrane</keyword>
<dbReference type="EMBL" id="CM017653">
    <property type="protein sequence ID" value="TYI82299.1"/>
    <property type="molecule type" value="Genomic_DNA"/>
</dbReference>
<accession>A0A5D2UZ07</accession>
<feature type="transmembrane region" description="Helical" evidence="1">
    <location>
        <begin position="140"/>
        <end position="165"/>
    </location>
</feature>
<keyword evidence="1" id="KW-0812">Transmembrane</keyword>
<dbReference type="AlphaFoldDB" id="A0A5D2UZ07"/>
<name>A0A5D2UZ07_GOSMU</name>
<proteinExistence type="predicted"/>
<sequence length="261" mass="30064">MVLLRILFNNFSCFMVSLKLCRMLRSSFTDKRHGFIGFERVINILNFFIRLWLLKGASLPSVLLLKMMGIDYKVIIILSIRFLSSIRDFLGLLIARLSVGLIRFLENCFLVLCQLLLKLTWPVLSLMLKLRLPFLSNEMINLLALMGTLPIFLKLLGALLVLIFLQQLSSIYQLLPAFNATTITFVPICEHPKHVKEFRPIACYTTVYKCLSKVLVNRITLYLLGLILKSQSAFIKGRNINDNILLAYELMRGYNRKQISP</sequence>
<keyword evidence="3" id="KW-1185">Reference proteome</keyword>
<feature type="transmembrane region" description="Helical" evidence="1">
    <location>
        <begin position="107"/>
        <end position="128"/>
    </location>
</feature>
<protein>
    <submittedName>
        <fullName evidence="2">Uncharacterized protein</fullName>
    </submittedName>
</protein>
<dbReference type="Proteomes" id="UP000323597">
    <property type="component" value="Chromosome D05"/>
</dbReference>
<evidence type="ECO:0000313" key="2">
    <source>
        <dbReference type="EMBL" id="TYI82299.1"/>
    </source>
</evidence>